<feature type="domain" description="HTH araC/xylS-type" evidence="4">
    <location>
        <begin position="187"/>
        <end position="286"/>
    </location>
</feature>
<dbReference type="PANTHER" id="PTHR43280">
    <property type="entry name" value="ARAC-FAMILY TRANSCRIPTIONAL REGULATOR"/>
    <property type="match status" value="1"/>
</dbReference>
<dbReference type="InterPro" id="IPR018060">
    <property type="entry name" value="HTH_AraC"/>
</dbReference>
<accession>A0AAQ3QXF8</accession>
<protein>
    <submittedName>
        <fullName evidence="5">AraC family transcriptional regulator</fullName>
    </submittedName>
</protein>
<dbReference type="EMBL" id="CP136920">
    <property type="protein sequence ID" value="WOO43638.1"/>
    <property type="molecule type" value="Genomic_DNA"/>
</dbReference>
<dbReference type="SUPFAM" id="SSF46689">
    <property type="entry name" value="Homeodomain-like"/>
    <property type="match status" value="2"/>
</dbReference>
<sequence>MDGISPTTSQRVAQLSLIHPILYWAYQGELPDWAERFIFDNQTSAAWRLDSGEVELEFGADREHYVAPCWIFPRRQMGRQQFSPNARLLSIRFNLYWPGERVVYPQEVSHQFPIDRFPKFNKRSEALVEFAKTIPGDQLVISMRESDLASVVNLQIHIWQWVAEYLALLNELRVELYPGSALDSRVTRALEYIQKVSLSERVTEKDIAANCGLSLSQMNRLFQQQVGHSPIRVLESRRMQAAHTALLYSTQSIKALAYELGFSSPQHFSLWFRKKQKVSPREYRMSH</sequence>
<dbReference type="PROSITE" id="PS01124">
    <property type="entry name" value="HTH_ARAC_FAMILY_2"/>
    <property type="match status" value="1"/>
</dbReference>
<dbReference type="InterPro" id="IPR009057">
    <property type="entry name" value="Homeodomain-like_sf"/>
</dbReference>
<organism evidence="5 6">
    <name type="scientific">Rubellicoccus peritrichatus</name>
    <dbReference type="NCBI Taxonomy" id="3080537"/>
    <lineage>
        <taxon>Bacteria</taxon>
        <taxon>Pseudomonadati</taxon>
        <taxon>Verrucomicrobiota</taxon>
        <taxon>Opitutia</taxon>
        <taxon>Puniceicoccales</taxon>
        <taxon>Cerasicoccaceae</taxon>
        <taxon>Rubellicoccus</taxon>
    </lineage>
</organism>
<gene>
    <name evidence="5" type="ORF">RZN69_11110</name>
</gene>
<dbReference type="PROSITE" id="PS00041">
    <property type="entry name" value="HTH_ARAC_FAMILY_1"/>
    <property type="match status" value="1"/>
</dbReference>
<proteinExistence type="predicted"/>
<dbReference type="Gene3D" id="1.10.10.60">
    <property type="entry name" value="Homeodomain-like"/>
    <property type="match status" value="2"/>
</dbReference>
<evidence type="ECO:0000259" key="4">
    <source>
        <dbReference type="PROSITE" id="PS01124"/>
    </source>
</evidence>
<dbReference type="SMART" id="SM00342">
    <property type="entry name" value="HTH_ARAC"/>
    <property type="match status" value="1"/>
</dbReference>
<evidence type="ECO:0000313" key="5">
    <source>
        <dbReference type="EMBL" id="WOO43638.1"/>
    </source>
</evidence>
<dbReference type="GO" id="GO:0003700">
    <property type="term" value="F:DNA-binding transcription factor activity"/>
    <property type="evidence" value="ECO:0007669"/>
    <property type="project" value="InterPro"/>
</dbReference>
<dbReference type="Pfam" id="PF12833">
    <property type="entry name" value="HTH_18"/>
    <property type="match status" value="1"/>
</dbReference>
<dbReference type="InterPro" id="IPR018062">
    <property type="entry name" value="HTH_AraC-typ_CS"/>
</dbReference>
<dbReference type="KEGG" id="puo:RZN69_11110"/>
<evidence type="ECO:0000256" key="1">
    <source>
        <dbReference type="ARBA" id="ARBA00023015"/>
    </source>
</evidence>
<evidence type="ECO:0000313" key="6">
    <source>
        <dbReference type="Proteomes" id="UP001304300"/>
    </source>
</evidence>
<dbReference type="AlphaFoldDB" id="A0AAQ3QXF8"/>
<keyword evidence="2" id="KW-0238">DNA-binding</keyword>
<keyword evidence="1" id="KW-0805">Transcription regulation</keyword>
<name>A0AAQ3QXF8_9BACT</name>
<evidence type="ECO:0000256" key="2">
    <source>
        <dbReference type="ARBA" id="ARBA00023125"/>
    </source>
</evidence>
<keyword evidence="6" id="KW-1185">Reference proteome</keyword>
<keyword evidence="3" id="KW-0804">Transcription</keyword>
<evidence type="ECO:0000256" key="3">
    <source>
        <dbReference type="ARBA" id="ARBA00023163"/>
    </source>
</evidence>
<dbReference type="PANTHER" id="PTHR43280:SF2">
    <property type="entry name" value="HTH-TYPE TRANSCRIPTIONAL REGULATOR EXSA"/>
    <property type="match status" value="1"/>
</dbReference>
<reference evidence="5 6" key="1">
    <citation type="submission" date="2023-10" db="EMBL/GenBank/DDBJ databases">
        <title>Rubellicoccus peritrichatus gen. nov., sp. nov., isolated from an algae of coral reef tank.</title>
        <authorList>
            <person name="Luo J."/>
        </authorList>
    </citation>
    <scope>NUCLEOTIDE SEQUENCE [LARGE SCALE GENOMIC DNA]</scope>
    <source>
        <strain evidence="5 6">CR14</strain>
    </source>
</reference>
<dbReference type="Proteomes" id="UP001304300">
    <property type="component" value="Chromosome"/>
</dbReference>
<dbReference type="GO" id="GO:0043565">
    <property type="term" value="F:sequence-specific DNA binding"/>
    <property type="evidence" value="ECO:0007669"/>
    <property type="project" value="InterPro"/>
</dbReference>
<dbReference type="RefSeq" id="WP_317836210.1">
    <property type="nucleotide sequence ID" value="NZ_CP136920.1"/>
</dbReference>